<evidence type="ECO:0000256" key="1">
    <source>
        <dbReference type="ARBA" id="ARBA00023002"/>
    </source>
</evidence>
<dbReference type="EMBL" id="JAOAOG010000050">
    <property type="protein sequence ID" value="KAJ6252002.1"/>
    <property type="molecule type" value="Genomic_DNA"/>
</dbReference>
<sequence>MKTTILTQKAFEKPKELTTTLLDGTSILKGNTTKTIIIFGAGRMCDNVVNILSKQAKVNLVVCDQYLENAERICDKYPNCTPVELNISNIEKFRKTILPADVIIGLLPPTFEYKIAEEMLYLNQQNSNYKPVLITASYQSAGLIELESKIANSGFSVLSEQGVDPGIDHYITLDLIEKYQTRNGIRGNTVALLSLCGGLPTSASRNLASYRVSFSPRNIVRVVNAEARFALNNETVVLKKGEGFQNYFGLEIGSQQFEWYPNRDSIPSSSVYGLEGINTFIRGTIRFPGTIRLWVCLDHLGFLDNTTKYDLLNQSYEGFSKLVTKASENVDLIAHIKKKIEQLGITKGSTQSLVIDQLKELGLLQQNKIGLKDVTCEDIMTNLISTNWKFEENHQDQLIMKIVLVNDYEGELVIISRDFVAVGNPVGGVSAMAKTVSNPLVNSALDYLKGRLLLKPGLEIPSKENKTLTQNQLYQLTEKNVIQLSESIEVFDGNQEQLLEKLGLTLENKFKI</sequence>
<dbReference type="SUPFAM" id="SSF51735">
    <property type="entry name" value="NAD(P)-binding Rossmann-fold domains"/>
    <property type="match status" value="1"/>
</dbReference>
<keyword evidence="1" id="KW-0560">Oxidoreductase</keyword>
<dbReference type="PANTHER" id="PTHR11133">
    <property type="entry name" value="SACCHAROPINE DEHYDROGENASE"/>
    <property type="match status" value="1"/>
</dbReference>
<dbReference type="PANTHER" id="PTHR11133:SF22">
    <property type="entry name" value="ALPHA-AMINOADIPIC SEMIALDEHYDE SYNTHASE, MITOCHONDRIAL"/>
    <property type="match status" value="1"/>
</dbReference>
<name>A0ABQ8Z520_9EUKA</name>
<evidence type="ECO:0000313" key="5">
    <source>
        <dbReference type="Proteomes" id="UP001150062"/>
    </source>
</evidence>
<accession>A0ABQ8Z520</accession>
<dbReference type="InterPro" id="IPR005097">
    <property type="entry name" value="Sacchrp_dh_NADP-bd"/>
</dbReference>
<dbReference type="Gene3D" id="3.30.360.10">
    <property type="entry name" value="Dihydrodipicolinate Reductase, domain 2"/>
    <property type="match status" value="1"/>
</dbReference>
<dbReference type="Pfam" id="PF16653">
    <property type="entry name" value="Sacchrp_dh_C"/>
    <property type="match status" value="1"/>
</dbReference>
<organism evidence="4 5">
    <name type="scientific">Anaeramoeba flamelloides</name>
    <dbReference type="NCBI Taxonomy" id="1746091"/>
    <lineage>
        <taxon>Eukaryota</taxon>
        <taxon>Metamonada</taxon>
        <taxon>Anaeramoebidae</taxon>
        <taxon>Anaeramoeba</taxon>
    </lineage>
</organism>
<dbReference type="InterPro" id="IPR032095">
    <property type="entry name" value="Sacchrp_dh-like_C"/>
</dbReference>
<dbReference type="Proteomes" id="UP001150062">
    <property type="component" value="Unassembled WGS sequence"/>
</dbReference>
<dbReference type="Gene3D" id="1.10.1870.10">
    <property type="entry name" value="Domain 3, Saccharopine reductase"/>
    <property type="match status" value="1"/>
</dbReference>
<evidence type="ECO:0000313" key="4">
    <source>
        <dbReference type="EMBL" id="KAJ6252002.1"/>
    </source>
</evidence>
<reference evidence="4" key="1">
    <citation type="submission" date="2022-08" db="EMBL/GenBank/DDBJ databases">
        <title>Novel sulfate-reducing endosymbionts in the free-living metamonad Anaeramoeba.</title>
        <authorList>
            <person name="Jerlstrom-Hultqvist J."/>
            <person name="Cepicka I."/>
            <person name="Gallot-Lavallee L."/>
            <person name="Salas-Leiva D."/>
            <person name="Curtis B.A."/>
            <person name="Zahonova K."/>
            <person name="Pipaliya S."/>
            <person name="Dacks J."/>
            <person name="Roger A.J."/>
        </authorList>
    </citation>
    <scope>NUCLEOTIDE SEQUENCE</scope>
    <source>
        <strain evidence="4">Schooner1</strain>
    </source>
</reference>
<evidence type="ECO:0000259" key="2">
    <source>
        <dbReference type="Pfam" id="PF03435"/>
    </source>
</evidence>
<dbReference type="Gene3D" id="3.40.50.720">
    <property type="entry name" value="NAD(P)-binding Rossmann-like Domain"/>
    <property type="match status" value="1"/>
</dbReference>
<evidence type="ECO:0000259" key="3">
    <source>
        <dbReference type="Pfam" id="PF16653"/>
    </source>
</evidence>
<protein>
    <submittedName>
        <fullName evidence="4">Alpha-aminoadipic semialdehyde synthase</fullName>
    </submittedName>
</protein>
<gene>
    <name evidence="4" type="ORF">M0813_14549</name>
</gene>
<dbReference type="InterPro" id="IPR036291">
    <property type="entry name" value="NAD(P)-bd_dom_sf"/>
</dbReference>
<keyword evidence="5" id="KW-1185">Reference proteome</keyword>
<dbReference type="Pfam" id="PF03435">
    <property type="entry name" value="Sacchrp_dh_NADP"/>
    <property type="match status" value="1"/>
</dbReference>
<feature type="domain" description="Saccharopine dehydrogenase-like C-terminal" evidence="3">
    <location>
        <begin position="162"/>
        <end position="461"/>
    </location>
</feature>
<proteinExistence type="predicted"/>
<comment type="caution">
    <text evidence="4">The sequence shown here is derived from an EMBL/GenBank/DDBJ whole genome shotgun (WGS) entry which is preliminary data.</text>
</comment>
<dbReference type="InterPro" id="IPR051168">
    <property type="entry name" value="AASS"/>
</dbReference>
<dbReference type="SUPFAM" id="SSF55347">
    <property type="entry name" value="Glyceraldehyde-3-phosphate dehydrogenase-like, C-terminal domain"/>
    <property type="match status" value="1"/>
</dbReference>
<feature type="domain" description="Saccharopine dehydrogenase NADP binding" evidence="2">
    <location>
        <begin position="36"/>
        <end position="117"/>
    </location>
</feature>